<evidence type="ECO:0000256" key="4">
    <source>
        <dbReference type="ARBA" id="ARBA00011738"/>
    </source>
</evidence>
<keyword evidence="18" id="KW-1185">Reference proteome</keyword>
<accession>A0A3E0AX87</accession>
<dbReference type="SUPFAM" id="SSF48179">
    <property type="entry name" value="6-phosphogluconate dehydrogenase C-terminal domain-like"/>
    <property type="match status" value="1"/>
</dbReference>
<dbReference type="RefSeq" id="WP_115885192.1">
    <property type="nucleotide sequence ID" value="NZ_CBCSHX010000003.1"/>
</dbReference>
<evidence type="ECO:0000256" key="5">
    <source>
        <dbReference type="ARBA" id="ARBA00013011"/>
    </source>
</evidence>
<dbReference type="AlphaFoldDB" id="A0A3E0AX87"/>
<evidence type="ECO:0000256" key="1">
    <source>
        <dbReference type="ARBA" id="ARBA00004496"/>
    </source>
</evidence>
<dbReference type="InterPro" id="IPR036291">
    <property type="entry name" value="NAD(P)-bd_dom_sf"/>
</dbReference>
<dbReference type="PANTHER" id="PTHR48075">
    <property type="entry name" value="3-HYDROXYACYL-COA DEHYDROGENASE FAMILY PROTEIN"/>
    <property type="match status" value="1"/>
</dbReference>
<organism evidence="17 18">
    <name type="scientific">Jeotgalicoccus halotolerans</name>
    <dbReference type="NCBI Taxonomy" id="157227"/>
    <lineage>
        <taxon>Bacteria</taxon>
        <taxon>Bacillati</taxon>
        <taxon>Bacillota</taxon>
        <taxon>Bacilli</taxon>
        <taxon>Bacillales</taxon>
        <taxon>Staphylococcaceae</taxon>
        <taxon>Jeotgalicoccus</taxon>
    </lineage>
</organism>
<dbReference type="InterPro" id="IPR022694">
    <property type="entry name" value="3-OHacyl-CoA_DH"/>
</dbReference>
<evidence type="ECO:0000256" key="7">
    <source>
        <dbReference type="ARBA" id="ARBA00022490"/>
    </source>
</evidence>
<dbReference type="InterPro" id="IPR006108">
    <property type="entry name" value="3HC_DH_C"/>
</dbReference>
<evidence type="ECO:0000256" key="12">
    <source>
        <dbReference type="ARBA" id="ARBA00042709"/>
    </source>
</evidence>
<dbReference type="GO" id="GO:0004616">
    <property type="term" value="F:phosphogluconate dehydrogenase (decarboxylating) activity"/>
    <property type="evidence" value="ECO:0007669"/>
    <property type="project" value="UniProtKB-EC"/>
</dbReference>
<evidence type="ECO:0000256" key="3">
    <source>
        <dbReference type="ARBA" id="ARBA00009463"/>
    </source>
</evidence>
<dbReference type="Pfam" id="PF00725">
    <property type="entry name" value="3HCDH"/>
    <property type="match status" value="1"/>
</dbReference>
<dbReference type="InterPro" id="IPR013328">
    <property type="entry name" value="6PGD_dom2"/>
</dbReference>
<evidence type="ECO:0000259" key="15">
    <source>
        <dbReference type="Pfam" id="PF00725"/>
    </source>
</evidence>
<dbReference type="GO" id="GO:0050104">
    <property type="term" value="F:L-gulonate 3-dehydrogenase activity"/>
    <property type="evidence" value="ECO:0007669"/>
    <property type="project" value="UniProtKB-EC"/>
</dbReference>
<keyword evidence="7" id="KW-0963">Cytoplasm</keyword>
<proteinExistence type="inferred from homology"/>
<evidence type="ECO:0000313" key="17">
    <source>
        <dbReference type="EMBL" id="REG24295.1"/>
    </source>
</evidence>
<dbReference type="InterPro" id="IPR006176">
    <property type="entry name" value="3-OHacyl-CoA_DH_NAD-bd"/>
</dbReference>
<evidence type="ECO:0000259" key="16">
    <source>
        <dbReference type="Pfam" id="PF02737"/>
    </source>
</evidence>
<evidence type="ECO:0000313" key="18">
    <source>
        <dbReference type="Proteomes" id="UP000257076"/>
    </source>
</evidence>
<comment type="subunit">
    <text evidence="4">Homodimer.</text>
</comment>
<dbReference type="PIRSF" id="PIRSF000105">
    <property type="entry name" value="HCDH"/>
    <property type="match status" value="1"/>
</dbReference>
<dbReference type="SUPFAM" id="SSF51735">
    <property type="entry name" value="NAD(P)-binding Rossmann-fold domains"/>
    <property type="match status" value="1"/>
</dbReference>
<dbReference type="EC" id="1.1.1.45" evidence="11"/>
<comment type="similarity">
    <text evidence="3">Belongs to the 3-hydroxyacyl-CoA dehydrogenase family.</text>
</comment>
<evidence type="ECO:0000256" key="2">
    <source>
        <dbReference type="ARBA" id="ARBA00005086"/>
    </source>
</evidence>
<evidence type="ECO:0000256" key="10">
    <source>
        <dbReference type="ARBA" id="ARBA00023027"/>
    </source>
</evidence>
<dbReference type="InterPro" id="IPR006180">
    <property type="entry name" value="3-OHacyl-CoA_DH_CS"/>
</dbReference>
<dbReference type="GO" id="GO:0005737">
    <property type="term" value="C:cytoplasm"/>
    <property type="evidence" value="ECO:0007669"/>
    <property type="project" value="UniProtKB-SubCell"/>
</dbReference>
<dbReference type="Gene3D" id="1.10.1040.10">
    <property type="entry name" value="N-(1-d-carboxylethyl)-l-norvaline Dehydrogenase, domain 2"/>
    <property type="match status" value="1"/>
</dbReference>
<dbReference type="Proteomes" id="UP000257076">
    <property type="component" value="Unassembled WGS sequence"/>
</dbReference>
<evidence type="ECO:0000256" key="14">
    <source>
        <dbReference type="PIRSR" id="PIRSR000105-1"/>
    </source>
</evidence>
<comment type="caution">
    <text evidence="17">The sequence shown here is derived from an EMBL/GenBank/DDBJ whole genome shotgun (WGS) entry which is preliminary data.</text>
</comment>
<evidence type="ECO:0000256" key="13">
    <source>
        <dbReference type="ARBA" id="ARBA00048640"/>
    </source>
</evidence>
<dbReference type="GO" id="GO:0019605">
    <property type="term" value="P:butyrate metabolic process"/>
    <property type="evidence" value="ECO:0007669"/>
    <property type="project" value="UniProtKB-UniPathway"/>
</dbReference>
<comment type="pathway">
    <text evidence="2">Lipid metabolism; butanoate metabolism.</text>
</comment>
<dbReference type="OrthoDB" id="9771883at2"/>
<evidence type="ECO:0000256" key="8">
    <source>
        <dbReference type="ARBA" id="ARBA00022553"/>
    </source>
</evidence>
<keyword evidence="10" id="KW-0520">NAD</keyword>
<keyword evidence="9" id="KW-0560">Oxidoreductase</keyword>
<dbReference type="GO" id="GO:0070403">
    <property type="term" value="F:NAD+ binding"/>
    <property type="evidence" value="ECO:0007669"/>
    <property type="project" value="InterPro"/>
</dbReference>
<feature type="domain" description="3-hydroxyacyl-CoA dehydrogenase C-terminal" evidence="15">
    <location>
        <begin position="186"/>
        <end position="284"/>
    </location>
</feature>
<name>A0A3E0AX87_9STAP</name>
<evidence type="ECO:0000256" key="11">
    <source>
        <dbReference type="ARBA" id="ARBA00038962"/>
    </source>
</evidence>
<dbReference type="Gene3D" id="3.40.50.720">
    <property type="entry name" value="NAD(P)-binding Rossmann-like Domain"/>
    <property type="match status" value="1"/>
</dbReference>
<sequence>MEKVSVIGSGTMGHSIVISLTWHHHPVKVYCIDEEAVRNAKENIKAKLEVMVDNKVINDDQAKSIESMIELKTSFKETISEATFIIEAITENLEIKKEMYNKLSKFMSRKAVLASNTSGFLPSELSAEFKYPEQFIVTHFWNPAHLIPLVEIVPSGETSEETIKRAEELLKKINKKPIVMKKEIIGFIGNRLQYAMLREAQYLLDNGYADKEDIDASVTHSIGRRYPVTGPLMTADLGGLDVFSAISNYLFKELSKADYSGETIMNLVEQGQYGTKNGQGFYKWGEEASREINNRREKVLIEILKTDETEG</sequence>
<dbReference type="UniPathway" id="UPA00863"/>
<dbReference type="Pfam" id="PF02737">
    <property type="entry name" value="3HCDH_N"/>
    <property type="match status" value="1"/>
</dbReference>
<evidence type="ECO:0000256" key="9">
    <source>
        <dbReference type="ARBA" id="ARBA00023002"/>
    </source>
</evidence>
<dbReference type="EC" id="1.1.1.44" evidence="5"/>
<feature type="site" description="Important for catalytic activity" evidence="14">
    <location>
        <position position="139"/>
    </location>
</feature>
<dbReference type="EMBL" id="QUMW01000011">
    <property type="protein sequence ID" value="REG24295.1"/>
    <property type="molecule type" value="Genomic_DNA"/>
</dbReference>
<protein>
    <recommendedName>
        <fullName evidence="6">6-phosphogluconate dehydrogenase, decarboxylating</fullName>
        <ecNumber evidence="5">1.1.1.44</ecNumber>
        <ecNumber evidence="11">1.1.1.45</ecNumber>
    </recommendedName>
    <alternativeName>
        <fullName evidence="12">L-gulonate 3-dehydrogenase</fullName>
    </alternativeName>
</protein>
<comment type="catalytic activity">
    <reaction evidence="13">
        <text>6-phospho-D-gluconate + NADP(+) = D-ribulose 5-phosphate + CO2 + NADPH</text>
        <dbReference type="Rhea" id="RHEA:10116"/>
        <dbReference type="ChEBI" id="CHEBI:16526"/>
        <dbReference type="ChEBI" id="CHEBI:57783"/>
        <dbReference type="ChEBI" id="CHEBI:58121"/>
        <dbReference type="ChEBI" id="CHEBI:58349"/>
        <dbReference type="ChEBI" id="CHEBI:58759"/>
        <dbReference type="EC" id="1.1.1.44"/>
    </reaction>
</comment>
<reference evidence="17 18" key="1">
    <citation type="submission" date="2018-08" db="EMBL/GenBank/DDBJ databases">
        <title>Genomic Encyclopedia of Type Strains, Phase IV (KMG-IV): sequencing the most valuable type-strain genomes for metagenomic binning, comparative biology and taxonomic classification.</title>
        <authorList>
            <person name="Goeker M."/>
        </authorList>
    </citation>
    <scope>NUCLEOTIDE SEQUENCE [LARGE SCALE GENOMIC DNA]</scope>
    <source>
        <strain evidence="17 18">DSM 17274</strain>
    </source>
</reference>
<comment type="subcellular location">
    <subcellularLocation>
        <location evidence="1">Cytoplasm</location>
    </subcellularLocation>
</comment>
<dbReference type="PROSITE" id="PS00067">
    <property type="entry name" value="3HCDH"/>
    <property type="match status" value="1"/>
</dbReference>
<feature type="domain" description="3-hydroxyacyl-CoA dehydrogenase NAD binding" evidence="16">
    <location>
        <begin position="3"/>
        <end position="182"/>
    </location>
</feature>
<evidence type="ECO:0000256" key="6">
    <source>
        <dbReference type="ARBA" id="ARBA00018193"/>
    </source>
</evidence>
<gene>
    <name evidence="17" type="ORF">DFR63_1388</name>
</gene>
<dbReference type="InterPro" id="IPR008927">
    <property type="entry name" value="6-PGluconate_DH-like_C_sf"/>
</dbReference>
<keyword evidence="8" id="KW-0597">Phosphoprotein</keyword>
<dbReference type="PANTHER" id="PTHR48075:SF1">
    <property type="entry name" value="LAMBDA-CRYSTALLIN HOMOLOG"/>
    <property type="match status" value="1"/>
</dbReference>